<accession>A0AAN9Y335</accession>
<comment type="caution">
    <text evidence="2">The sequence shown here is derived from an EMBL/GenBank/DDBJ whole genome shotgun (WGS) entry which is preliminary data.</text>
</comment>
<evidence type="ECO:0000313" key="2">
    <source>
        <dbReference type="EMBL" id="KAK7586221.1"/>
    </source>
</evidence>
<feature type="region of interest" description="Disordered" evidence="1">
    <location>
        <begin position="230"/>
        <end position="250"/>
    </location>
</feature>
<reference evidence="2 3" key="1">
    <citation type="submission" date="2024-03" db="EMBL/GenBank/DDBJ databases">
        <title>Adaptation during the transition from Ophiocordyceps entomopathogen to insect associate is accompanied by gene loss and intensified selection.</title>
        <authorList>
            <person name="Ward C.M."/>
            <person name="Onetto C.A."/>
            <person name="Borneman A.R."/>
        </authorList>
    </citation>
    <scope>NUCLEOTIDE SEQUENCE [LARGE SCALE GENOMIC DNA]</scope>
    <source>
        <strain evidence="2">AWRI1</strain>
        <tissue evidence="2">Single Adult Female</tissue>
    </source>
</reference>
<proteinExistence type="predicted"/>
<keyword evidence="3" id="KW-1185">Reference proteome</keyword>
<name>A0AAN9Y335_9HEMI</name>
<organism evidence="2 3">
    <name type="scientific">Parthenolecanium corni</name>
    <dbReference type="NCBI Taxonomy" id="536013"/>
    <lineage>
        <taxon>Eukaryota</taxon>
        <taxon>Metazoa</taxon>
        <taxon>Ecdysozoa</taxon>
        <taxon>Arthropoda</taxon>
        <taxon>Hexapoda</taxon>
        <taxon>Insecta</taxon>
        <taxon>Pterygota</taxon>
        <taxon>Neoptera</taxon>
        <taxon>Paraneoptera</taxon>
        <taxon>Hemiptera</taxon>
        <taxon>Sternorrhyncha</taxon>
        <taxon>Coccoidea</taxon>
        <taxon>Coccidae</taxon>
        <taxon>Parthenolecanium</taxon>
    </lineage>
</organism>
<protein>
    <submittedName>
        <fullName evidence="2">Uncharacterized protein</fullName>
    </submittedName>
</protein>
<dbReference type="AlphaFoldDB" id="A0AAN9Y335"/>
<dbReference type="Proteomes" id="UP001367676">
    <property type="component" value="Unassembled WGS sequence"/>
</dbReference>
<dbReference type="EMBL" id="JBBCAQ010000027">
    <property type="protein sequence ID" value="KAK7586221.1"/>
    <property type="molecule type" value="Genomic_DNA"/>
</dbReference>
<sequence length="406" mass="45606">MNRKTWDYEKYGGYLDPEEDIFFGPITKRELLRSMEVAEERIKRRKQAQATKVKFETIQETCGMYLMDNVYECPPIFVSDNEKSSADRTFEIVDAENIDPAPETENAELNRTYELDESQNPNLCPQIELKDEDCDKNYVPTLNSNRTISENDDLDNRPHLISILSDPLKDVSNLNESLAKTQITSDTHNSSAILAKASRKTSILKKGSLLDDTCTTIVTGRLQTPLLEKLRKSGPAQNSSNSNSSLDKTLTNENSVCGTAERLIKLSDTFITELLPENCLINSSPNELTHQRTPDVFRQKRNEIWHKNSPAKKSVGAPPQSKLPLLKKTPNAKLLPGKSPVADYIYRGISVQSASKNRHSYCLNDKHLLPKSEQKGGKSCKIPVATNAFAKRKLQMGEAKLSGFKK</sequence>
<feature type="compositionally biased region" description="Polar residues" evidence="1">
    <location>
        <begin position="235"/>
        <end position="250"/>
    </location>
</feature>
<gene>
    <name evidence="2" type="ORF">V9T40_004097</name>
</gene>
<evidence type="ECO:0000313" key="3">
    <source>
        <dbReference type="Proteomes" id="UP001367676"/>
    </source>
</evidence>
<evidence type="ECO:0000256" key="1">
    <source>
        <dbReference type="SAM" id="MobiDB-lite"/>
    </source>
</evidence>